<feature type="region of interest" description="Disordered" evidence="1">
    <location>
        <begin position="110"/>
        <end position="168"/>
    </location>
</feature>
<feature type="compositionally biased region" description="Pro residues" evidence="1">
    <location>
        <begin position="131"/>
        <end position="147"/>
    </location>
</feature>
<reference evidence="2 3" key="1">
    <citation type="submission" date="2019-04" db="EMBL/GenBank/DDBJ databases">
        <title>Comparative genomics and transcriptomics to analyze fruiting body development in filamentous ascomycetes.</title>
        <authorList>
            <consortium name="DOE Joint Genome Institute"/>
            <person name="Lutkenhaus R."/>
            <person name="Traeger S."/>
            <person name="Breuer J."/>
            <person name="Kuo A."/>
            <person name="Lipzen A."/>
            <person name="Pangilinan J."/>
            <person name="Dilworth D."/>
            <person name="Sandor L."/>
            <person name="Poggeler S."/>
            <person name="Barry K."/>
            <person name="Grigoriev I.V."/>
            <person name="Nowrousian M."/>
        </authorList>
    </citation>
    <scope>NUCLEOTIDE SEQUENCE [LARGE SCALE GENOMIC DNA]</scope>
    <source>
        <strain evidence="2 3">CBS 389.68</strain>
    </source>
</reference>
<accession>A0A4S2MUH6</accession>
<protein>
    <submittedName>
        <fullName evidence="2">Uncharacterized protein</fullName>
    </submittedName>
</protein>
<evidence type="ECO:0000256" key="1">
    <source>
        <dbReference type="SAM" id="MobiDB-lite"/>
    </source>
</evidence>
<evidence type="ECO:0000313" key="2">
    <source>
        <dbReference type="EMBL" id="TGZ80136.1"/>
    </source>
</evidence>
<sequence length="285" mass="30938">MTGRKKGFSAAIIGCLGRLCDGDGGRRALGATMMGRPPHMCSGWWGISELASRHTSQLPSIRIHPHSPCLLQAAPIIVSTWEGFYCRNSAFSSSSSFSVGGVSFSSPVLGSAHRNPPQSGTAAVHYRRARPAPPPRTHQFPPPPSLLSPPSRQHLPTSRNTQSFCAPAQGLARRSRTCNRCYAVPRPRRYSGTLPSSRTTAGLGAREIKNQAFLHIDTSPPSHLQKLGAYIHPQFQEASWSSISAHHLRSFTAPNTVQLYCTSSFPLCRQYIDQLSNPALGSTQD</sequence>
<dbReference type="AlphaFoldDB" id="A0A4S2MUH6"/>
<dbReference type="Proteomes" id="UP000298138">
    <property type="component" value="Unassembled WGS sequence"/>
</dbReference>
<feature type="compositionally biased region" description="Polar residues" evidence="1">
    <location>
        <begin position="154"/>
        <end position="164"/>
    </location>
</feature>
<proteinExistence type="predicted"/>
<dbReference type="EMBL" id="ML220126">
    <property type="protein sequence ID" value="TGZ80136.1"/>
    <property type="molecule type" value="Genomic_DNA"/>
</dbReference>
<organism evidence="2 3">
    <name type="scientific">Ascodesmis nigricans</name>
    <dbReference type="NCBI Taxonomy" id="341454"/>
    <lineage>
        <taxon>Eukaryota</taxon>
        <taxon>Fungi</taxon>
        <taxon>Dikarya</taxon>
        <taxon>Ascomycota</taxon>
        <taxon>Pezizomycotina</taxon>
        <taxon>Pezizomycetes</taxon>
        <taxon>Pezizales</taxon>
        <taxon>Ascodesmidaceae</taxon>
        <taxon>Ascodesmis</taxon>
    </lineage>
</organism>
<evidence type="ECO:0000313" key="3">
    <source>
        <dbReference type="Proteomes" id="UP000298138"/>
    </source>
</evidence>
<name>A0A4S2MUH6_9PEZI</name>
<keyword evidence="3" id="KW-1185">Reference proteome</keyword>
<gene>
    <name evidence="2" type="ORF">EX30DRAFT_61630</name>
</gene>
<dbReference type="InParanoid" id="A0A4S2MUH6"/>